<protein>
    <submittedName>
        <fullName evidence="1">Putative LOC101105787 [Ovis aries]</fullName>
    </submittedName>
</protein>
<sequence>MFKRMKLDKLEIYNNKYILSFRSLNILRGSFHLGGLGLFRQKNSLDIRQNATLSNGHTSQKLIQLFVITNRQLKMTRNDPGLLVITCSITRQFQDLSS</sequence>
<reference evidence="1" key="1">
    <citation type="submission" date="2014-05" db="EMBL/GenBank/DDBJ databases">
        <authorList>
            <person name="Chronopoulou M."/>
        </authorList>
    </citation>
    <scope>NUCLEOTIDE SEQUENCE</scope>
    <source>
        <tissue evidence="1">Whole organism</tissue>
    </source>
</reference>
<evidence type="ECO:0000313" key="1">
    <source>
        <dbReference type="EMBL" id="CDW31700.1"/>
    </source>
</evidence>
<accession>A0A0K2U0S2</accession>
<dbReference type="EMBL" id="HACA01014339">
    <property type="protein sequence ID" value="CDW31700.1"/>
    <property type="molecule type" value="Transcribed_RNA"/>
</dbReference>
<organism evidence="1">
    <name type="scientific">Lepeophtheirus salmonis</name>
    <name type="common">Salmon louse</name>
    <name type="synonym">Caligus salmonis</name>
    <dbReference type="NCBI Taxonomy" id="72036"/>
    <lineage>
        <taxon>Eukaryota</taxon>
        <taxon>Metazoa</taxon>
        <taxon>Ecdysozoa</taxon>
        <taxon>Arthropoda</taxon>
        <taxon>Crustacea</taxon>
        <taxon>Multicrustacea</taxon>
        <taxon>Hexanauplia</taxon>
        <taxon>Copepoda</taxon>
        <taxon>Siphonostomatoida</taxon>
        <taxon>Caligidae</taxon>
        <taxon>Lepeophtheirus</taxon>
    </lineage>
</organism>
<proteinExistence type="predicted"/>
<name>A0A0K2U0S2_LEPSM</name>
<dbReference type="AlphaFoldDB" id="A0A0K2U0S2"/>